<dbReference type="PANTHER" id="PTHR10695:SF46">
    <property type="entry name" value="BIFUNCTIONAL COENZYME A SYNTHASE-RELATED"/>
    <property type="match status" value="1"/>
</dbReference>
<dbReference type="NCBIfam" id="TIGR00152">
    <property type="entry name" value="dephospho-CoA kinase"/>
    <property type="match status" value="1"/>
</dbReference>
<dbReference type="STRING" id="745820.SAMN04488053_10259"/>
<dbReference type="UniPathway" id="UPA00241">
    <property type="reaction ID" value="UER00356"/>
</dbReference>
<comment type="pathway">
    <text evidence="8">Cofactor biosynthesis; coenzyme A biosynthesis; CoA from (R)-pantothenate: step 5/5.</text>
</comment>
<dbReference type="EMBL" id="FNIL01000002">
    <property type="protein sequence ID" value="SDN56049.1"/>
    <property type="molecule type" value="Genomic_DNA"/>
</dbReference>
<evidence type="ECO:0000256" key="4">
    <source>
        <dbReference type="ARBA" id="ARBA00022741"/>
    </source>
</evidence>
<evidence type="ECO:0000256" key="9">
    <source>
        <dbReference type="NCBIfam" id="TIGR00152"/>
    </source>
</evidence>
<comment type="catalytic activity">
    <reaction evidence="8">
        <text>3'-dephospho-CoA + ATP = ADP + CoA + H(+)</text>
        <dbReference type="Rhea" id="RHEA:18245"/>
        <dbReference type="ChEBI" id="CHEBI:15378"/>
        <dbReference type="ChEBI" id="CHEBI:30616"/>
        <dbReference type="ChEBI" id="CHEBI:57287"/>
        <dbReference type="ChEBI" id="CHEBI:57328"/>
        <dbReference type="ChEBI" id="CHEBI:456216"/>
        <dbReference type="EC" id="2.7.1.24"/>
    </reaction>
</comment>
<dbReference type="GO" id="GO:0005524">
    <property type="term" value="F:ATP binding"/>
    <property type="evidence" value="ECO:0007669"/>
    <property type="project" value="UniProtKB-UniRule"/>
</dbReference>
<dbReference type="HAMAP" id="MF_00376">
    <property type="entry name" value="Dephospho_CoA_kinase"/>
    <property type="match status" value="1"/>
</dbReference>
<evidence type="ECO:0000256" key="2">
    <source>
        <dbReference type="ARBA" id="ARBA00022490"/>
    </source>
</evidence>
<dbReference type="OrthoDB" id="9812943at2"/>
<dbReference type="InterPro" id="IPR001977">
    <property type="entry name" value="Depp_CoAkinase"/>
</dbReference>
<keyword evidence="3 8" id="KW-0808">Transferase</keyword>
<evidence type="ECO:0000256" key="3">
    <source>
        <dbReference type="ARBA" id="ARBA00022679"/>
    </source>
</evidence>
<comment type="function">
    <text evidence="8">Catalyzes the phosphorylation of the 3'-hydroxyl group of dephosphocoenzyme A to form coenzyme A.</text>
</comment>
<dbReference type="InterPro" id="IPR027417">
    <property type="entry name" value="P-loop_NTPase"/>
</dbReference>
<sequence length="198" mass="22253">MRLGLTGSIATGKSTVAEMLKQRGCPIIDADVIAREVVMPGTGTLQKIKEHFGDEILQEDGTLNREKLGSIVFENPEERTHLNEIIHPAIRGEMKRQAEAAESQGAEIIVLDIPLLMESKLEYLVDKVLVVYLPEELQKKRLIERNGYSEKEAVQRISSQMSIEEKRQKADEIIDNSGSIEATEKQVKQLIEKWEASS</sequence>
<name>A0A1H0CDT8_9BACI</name>
<dbReference type="GO" id="GO:0015937">
    <property type="term" value="P:coenzyme A biosynthetic process"/>
    <property type="evidence" value="ECO:0007669"/>
    <property type="project" value="UniProtKB-UniRule"/>
</dbReference>
<dbReference type="FunFam" id="3.40.50.300:FF:000991">
    <property type="entry name" value="Dephospho-CoA kinase"/>
    <property type="match status" value="1"/>
</dbReference>
<evidence type="ECO:0000256" key="5">
    <source>
        <dbReference type="ARBA" id="ARBA00022777"/>
    </source>
</evidence>
<dbReference type="GO" id="GO:0005737">
    <property type="term" value="C:cytoplasm"/>
    <property type="evidence" value="ECO:0007669"/>
    <property type="project" value="UniProtKB-SubCell"/>
</dbReference>
<keyword evidence="2 8" id="KW-0963">Cytoplasm</keyword>
<keyword evidence="6 8" id="KW-0067">ATP-binding</keyword>
<dbReference type="AlphaFoldDB" id="A0A1H0CDT8"/>
<organism evidence="11 12">
    <name type="scientific">Alkalicoccus daliensis</name>
    <dbReference type="NCBI Taxonomy" id="745820"/>
    <lineage>
        <taxon>Bacteria</taxon>
        <taxon>Bacillati</taxon>
        <taxon>Bacillota</taxon>
        <taxon>Bacilli</taxon>
        <taxon>Bacillales</taxon>
        <taxon>Bacillaceae</taxon>
        <taxon>Alkalicoccus</taxon>
    </lineage>
</organism>
<dbReference type="SUPFAM" id="SSF52540">
    <property type="entry name" value="P-loop containing nucleoside triphosphate hydrolases"/>
    <property type="match status" value="1"/>
</dbReference>
<evidence type="ECO:0000256" key="8">
    <source>
        <dbReference type="HAMAP-Rule" id="MF_00376"/>
    </source>
</evidence>
<evidence type="ECO:0000256" key="1">
    <source>
        <dbReference type="ARBA" id="ARBA00009018"/>
    </source>
</evidence>
<protein>
    <recommendedName>
        <fullName evidence="8 9">Dephospho-CoA kinase</fullName>
        <ecNumber evidence="8 9">2.7.1.24</ecNumber>
    </recommendedName>
    <alternativeName>
        <fullName evidence="8">Dephosphocoenzyme A kinase</fullName>
    </alternativeName>
</protein>
<proteinExistence type="inferred from homology"/>
<comment type="similarity">
    <text evidence="1 8">Belongs to the CoaE family.</text>
</comment>
<dbReference type="Gene3D" id="3.40.50.300">
    <property type="entry name" value="P-loop containing nucleotide triphosphate hydrolases"/>
    <property type="match status" value="1"/>
</dbReference>
<dbReference type="PANTHER" id="PTHR10695">
    <property type="entry name" value="DEPHOSPHO-COA KINASE-RELATED"/>
    <property type="match status" value="1"/>
</dbReference>
<keyword evidence="7 8" id="KW-0173">Coenzyme A biosynthesis</keyword>
<gene>
    <name evidence="8" type="primary">coaE</name>
    <name evidence="11" type="ORF">SAMN04488053_10259</name>
</gene>
<evidence type="ECO:0000256" key="6">
    <source>
        <dbReference type="ARBA" id="ARBA00022840"/>
    </source>
</evidence>
<keyword evidence="5 8" id="KW-0418">Kinase</keyword>
<evidence type="ECO:0000256" key="7">
    <source>
        <dbReference type="ARBA" id="ARBA00022993"/>
    </source>
</evidence>
<feature type="region of interest" description="Disordered" evidence="10">
    <location>
        <begin position="159"/>
        <end position="178"/>
    </location>
</feature>
<dbReference type="Pfam" id="PF01121">
    <property type="entry name" value="CoaE"/>
    <property type="match status" value="1"/>
</dbReference>
<keyword evidence="12" id="KW-1185">Reference proteome</keyword>
<keyword evidence="4 8" id="KW-0547">Nucleotide-binding</keyword>
<dbReference type="RefSeq" id="WP_090841214.1">
    <property type="nucleotide sequence ID" value="NZ_FNIL01000002.1"/>
</dbReference>
<dbReference type="EC" id="2.7.1.24" evidence="8 9"/>
<evidence type="ECO:0000256" key="10">
    <source>
        <dbReference type="SAM" id="MobiDB-lite"/>
    </source>
</evidence>
<evidence type="ECO:0000313" key="11">
    <source>
        <dbReference type="EMBL" id="SDN56049.1"/>
    </source>
</evidence>
<comment type="subcellular location">
    <subcellularLocation>
        <location evidence="8">Cytoplasm</location>
    </subcellularLocation>
</comment>
<feature type="binding site" evidence="8">
    <location>
        <begin position="10"/>
        <end position="15"/>
    </location>
    <ligand>
        <name>ATP</name>
        <dbReference type="ChEBI" id="CHEBI:30616"/>
    </ligand>
</feature>
<dbReference type="Proteomes" id="UP000198778">
    <property type="component" value="Unassembled WGS sequence"/>
</dbReference>
<feature type="compositionally biased region" description="Basic and acidic residues" evidence="10">
    <location>
        <begin position="163"/>
        <end position="172"/>
    </location>
</feature>
<reference evidence="12" key="1">
    <citation type="submission" date="2016-10" db="EMBL/GenBank/DDBJ databases">
        <authorList>
            <person name="Varghese N."/>
            <person name="Submissions S."/>
        </authorList>
    </citation>
    <scope>NUCLEOTIDE SEQUENCE [LARGE SCALE GENOMIC DNA]</scope>
    <source>
        <strain evidence="12">CGMCC 1.10369</strain>
    </source>
</reference>
<dbReference type="PROSITE" id="PS51219">
    <property type="entry name" value="DPCK"/>
    <property type="match status" value="1"/>
</dbReference>
<dbReference type="GO" id="GO:0004140">
    <property type="term" value="F:dephospho-CoA kinase activity"/>
    <property type="evidence" value="ECO:0007669"/>
    <property type="project" value="UniProtKB-UniRule"/>
</dbReference>
<dbReference type="CDD" id="cd02022">
    <property type="entry name" value="DPCK"/>
    <property type="match status" value="1"/>
</dbReference>
<evidence type="ECO:0000313" key="12">
    <source>
        <dbReference type="Proteomes" id="UP000198778"/>
    </source>
</evidence>
<accession>A0A1H0CDT8</accession>